<feature type="compositionally biased region" description="Basic residues" evidence="1">
    <location>
        <begin position="393"/>
        <end position="405"/>
    </location>
</feature>
<protein>
    <recommendedName>
        <fullName evidence="6">Fanconi anemia group I protein</fullName>
    </recommendedName>
</protein>
<dbReference type="EMBL" id="JAODUP010000003">
    <property type="protein sequence ID" value="KAK2170303.1"/>
    <property type="molecule type" value="Genomic_DNA"/>
</dbReference>
<dbReference type="Pfam" id="PF14678">
    <property type="entry name" value="FANCI_S4"/>
    <property type="match status" value="1"/>
</dbReference>
<evidence type="ECO:0000313" key="4">
    <source>
        <dbReference type="EMBL" id="KAK2170303.1"/>
    </source>
</evidence>
<dbReference type="PANTHER" id="PTHR21818">
    <property type="entry name" value="BC025462 PROTEIN"/>
    <property type="match status" value="1"/>
</dbReference>
<sequence length="405" mass="45870">MVSLVIESEDDSHSPKEAVQLLLMINTLTKQLDKDGEEIAQILEWLRTICTEQNIDDVPLTKLLMSQLFKLSTQGGSCVQLLRHIAVDIHSQLGDIDQEVELNQSSTMSIINQCTAAPTILLLLLTQMDMELDDTEWVMTMLNGMTASAEPDIQDDDSTECTQREKQEKSLCSRLGYLVNTFHELCQSAVPAGVCVMSLIKVLCHLYSVLTGLVKYYLHSYQMKHGYITTRFEKLVKLSATNLTSYVYAMITYLQATQSEALKLASEKTKKNKKKQEAVVQAGKNHVLKESKSIPNLIFAIEQYERYLIQLSKKSKIHLMDHFKMSTARDFRINVACLQEALQDSDDHGNEEDGEEDIDQSRNQTETPGNEAEAENQEPPLKRSKTAEQSSRQKSKQKLKKCKKN</sequence>
<keyword evidence="5" id="KW-1185">Reference proteome</keyword>
<feature type="region of interest" description="Disordered" evidence="1">
    <location>
        <begin position="344"/>
        <end position="405"/>
    </location>
</feature>
<dbReference type="InterPro" id="IPR029314">
    <property type="entry name" value="FANCI_S4"/>
</dbReference>
<dbReference type="AlphaFoldDB" id="A0AAD9NIZ7"/>
<organism evidence="4 5">
    <name type="scientific">Paralvinella palmiformis</name>
    <dbReference type="NCBI Taxonomy" id="53620"/>
    <lineage>
        <taxon>Eukaryota</taxon>
        <taxon>Metazoa</taxon>
        <taxon>Spiralia</taxon>
        <taxon>Lophotrochozoa</taxon>
        <taxon>Annelida</taxon>
        <taxon>Polychaeta</taxon>
        <taxon>Sedentaria</taxon>
        <taxon>Canalipalpata</taxon>
        <taxon>Terebellida</taxon>
        <taxon>Terebelliformia</taxon>
        <taxon>Alvinellidae</taxon>
        <taxon>Paralvinella</taxon>
    </lineage>
</organism>
<feature type="compositionally biased region" description="Acidic residues" evidence="1">
    <location>
        <begin position="349"/>
        <end position="358"/>
    </location>
</feature>
<evidence type="ECO:0000259" key="3">
    <source>
        <dbReference type="Pfam" id="PF14678"/>
    </source>
</evidence>
<feature type="domain" description="FANCI solenoid 4" evidence="3">
    <location>
        <begin position="82"/>
        <end position="339"/>
    </location>
</feature>
<feature type="domain" description="FANCI solenoid 3" evidence="2">
    <location>
        <begin position="7"/>
        <end position="66"/>
    </location>
</feature>
<comment type="caution">
    <text evidence="4">The sequence shown here is derived from an EMBL/GenBank/DDBJ whole genome shotgun (WGS) entry which is preliminary data.</text>
</comment>
<name>A0AAD9NIZ7_9ANNE</name>
<gene>
    <name evidence="4" type="ORF">LSH36_3g08039</name>
</gene>
<dbReference type="InterPro" id="IPR026171">
    <property type="entry name" value="FANCI"/>
</dbReference>
<evidence type="ECO:0008006" key="6">
    <source>
        <dbReference type="Google" id="ProtNLM"/>
    </source>
</evidence>
<dbReference type="Pfam" id="PF14677">
    <property type="entry name" value="FANCI_S3"/>
    <property type="match status" value="1"/>
</dbReference>
<reference evidence="4" key="1">
    <citation type="journal article" date="2023" name="Mol. Biol. Evol.">
        <title>Third-Generation Sequencing Reveals the Adaptive Role of the Epigenome in Three Deep-Sea Polychaetes.</title>
        <authorList>
            <person name="Perez M."/>
            <person name="Aroh O."/>
            <person name="Sun Y."/>
            <person name="Lan Y."/>
            <person name="Juniper S.K."/>
            <person name="Young C.R."/>
            <person name="Angers B."/>
            <person name="Qian P.Y."/>
        </authorList>
    </citation>
    <scope>NUCLEOTIDE SEQUENCE</scope>
    <source>
        <strain evidence="4">P08H-3</strain>
    </source>
</reference>
<evidence type="ECO:0000259" key="2">
    <source>
        <dbReference type="Pfam" id="PF14677"/>
    </source>
</evidence>
<dbReference type="PANTHER" id="PTHR21818:SF0">
    <property type="entry name" value="FANCONI ANEMIA GROUP I PROTEIN"/>
    <property type="match status" value="1"/>
</dbReference>
<dbReference type="GO" id="GO:0070182">
    <property type="term" value="F:DNA polymerase binding"/>
    <property type="evidence" value="ECO:0007669"/>
    <property type="project" value="TreeGrafter"/>
</dbReference>
<dbReference type="InterPro" id="IPR029313">
    <property type="entry name" value="FANCI_S3"/>
</dbReference>
<evidence type="ECO:0000256" key="1">
    <source>
        <dbReference type="SAM" id="MobiDB-lite"/>
    </source>
</evidence>
<accession>A0AAD9NIZ7</accession>
<evidence type="ECO:0000313" key="5">
    <source>
        <dbReference type="Proteomes" id="UP001208570"/>
    </source>
</evidence>
<dbReference type="GO" id="GO:0006281">
    <property type="term" value="P:DNA repair"/>
    <property type="evidence" value="ECO:0007669"/>
    <property type="project" value="InterPro"/>
</dbReference>
<proteinExistence type="predicted"/>
<dbReference type="Proteomes" id="UP001208570">
    <property type="component" value="Unassembled WGS sequence"/>
</dbReference>